<evidence type="ECO:0000313" key="3">
    <source>
        <dbReference type="Proteomes" id="UP000483293"/>
    </source>
</evidence>
<name>A0A6L9SR87_9BIFI</name>
<dbReference type="PANTHER" id="PTHR12835">
    <property type="entry name" value="BIOTIN PROTEIN LIGASE"/>
    <property type="match status" value="1"/>
</dbReference>
<dbReference type="Pfam" id="PF03099">
    <property type="entry name" value="BPL_LplA_LipB"/>
    <property type="match status" value="1"/>
</dbReference>
<dbReference type="InterPro" id="IPR045864">
    <property type="entry name" value="aa-tRNA-synth_II/BPL/LPL"/>
</dbReference>
<proteinExistence type="predicted"/>
<dbReference type="GO" id="GO:0005737">
    <property type="term" value="C:cytoplasm"/>
    <property type="evidence" value="ECO:0007669"/>
    <property type="project" value="TreeGrafter"/>
</dbReference>
<dbReference type="InterPro" id="IPR004143">
    <property type="entry name" value="BPL_LPL_catalytic"/>
</dbReference>
<organism evidence="2 3">
    <name type="scientific">Bifidobacterium platyrrhinorum</name>
    <dbReference type="NCBI Taxonomy" id="2661628"/>
    <lineage>
        <taxon>Bacteria</taxon>
        <taxon>Bacillati</taxon>
        <taxon>Actinomycetota</taxon>
        <taxon>Actinomycetes</taxon>
        <taxon>Bifidobacteriales</taxon>
        <taxon>Bifidobacteriaceae</taxon>
        <taxon>Bifidobacterium</taxon>
    </lineage>
</organism>
<sequence>MISLLKVAVPRLDKTRALADGVVAFAESGSTHADARDMIGRREIALSSDLGLPVTVITADYLSNALVRFGRQWITAPGKSLTATFVTVIPTSVADDEMANGWLEMIAGLSTMDALGKALDACGARPYEEDCGFRIKWPNDLYCHDLKLGGTVTEVLPLPDDVTHKAVVCSVGINLMMPADRLPTPQATSLQMNVGPLPPVDELRDAIISGIVTSLRRRLGAFVQDPAVQAESLREEMGRVCWMMGRTIDAQLIDGSAVHGEVIALNDDASISVRTDNGDVRSLLASEVGLLQ</sequence>
<dbReference type="SUPFAM" id="SSF55681">
    <property type="entry name" value="Class II aaRS and biotin synthetases"/>
    <property type="match status" value="1"/>
</dbReference>
<gene>
    <name evidence="2" type="ORF">GFD21_04090</name>
</gene>
<protein>
    <submittedName>
        <fullName evidence="2">Biotin--acetyl-CoA-carboxylase ligase</fullName>
    </submittedName>
</protein>
<dbReference type="EMBL" id="WHZV01000002">
    <property type="protein sequence ID" value="NEG54968.1"/>
    <property type="molecule type" value="Genomic_DNA"/>
</dbReference>
<dbReference type="PANTHER" id="PTHR12835:SF5">
    <property type="entry name" value="BIOTIN--PROTEIN LIGASE"/>
    <property type="match status" value="1"/>
</dbReference>
<feature type="domain" description="BPL/LPL catalytic" evidence="1">
    <location>
        <begin position="68"/>
        <end position="170"/>
    </location>
</feature>
<reference evidence="2 3" key="1">
    <citation type="submission" date="2019-10" db="EMBL/GenBank/DDBJ databases">
        <title>Bifidobacterium from non-human primates.</title>
        <authorList>
            <person name="Modesto M."/>
        </authorList>
    </citation>
    <scope>NUCLEOTIDE SEQUENCE [LARGE SCALE GENOMIC DNA]</scope>
    <source>
        <strain evidence="2 3">SMA15</strain>
    </source>
</reference>
<keyword evidence="3" id="KW-1185">Reference proteome</keyword>
<dbReference type="Gene3D" id="3.30.930.10">
    <property type="entry name" value="Bira Bifunctional Protein, Domain 2"/>
    <property type="match status" value="1"/>
</dbReference>
<keyword evidence="2" id="KW-0436">Ligase</keyword>
<evidence type="ECO:0000259" key="1">
    <source>
        <dbReference type="Pfam" id="PF03099"/>
    </source>
</evidence>
<dbReference type="GO" id="GO:0004077">
    <property type="term" value="F:biotin--[biotin carboxyl-carrier protein] ligase activity"/>
    <property type="evidence" value="ECO:0007669"/>
    <property type="project" value="TreeGrafter"/>
</dbReference>
<dbReference type="Proteomes" id="UP000483293">
    <property type="component" value="Unassembled WGS sequence"/>
</dbReference>
<accession>A0A6L9SR87</accession>
<dbReference type="AlphaFoldDB" id="A0A6L9SR87"/>
<evidence type="ECO:0000313" key="2">
    <source>
        <dbReference type="EMBL" id="NEG54968.1"/>
    </source>
</evidence>
<comment type="caution">
    <text evidence="2">The sequence shown here is derived from an EMBL/GenBank/DDBJ whole genome shotgun (WGS) entry which is preliminary data.</text>
</comment>
<dbReference type="RefSeq" id="WP_163196675.1">
    <property type="nucleotide sequence ID" value="NZ_WHZV01000002.1"/>
</dbReference>